<dbReference type="AlphaFoldDB" id="A0AAV9D935"/>
<evidence type="ECO:0000256" key="7">
    <source>
        <dbReference type="ARBA" id="ARBA00022842"/>
    </source>
</evidence>
<dbReference type="GO" id="GO:0006002">
    <property type="term" value="P:fructose 6-phosphate metabolic process"/>
    <property type="evidence" value="ECO:0007669"/>
    <property type="project" value="InterPro"/>
</dbReference>
<dbReference type="Gene3D" id="3.40.50.450">
    <property type="match status" value="1"/>
</dbReference>
<evidence type="ECO:0000256" key="5">
    <source>
        <dbReference type="ARBA" id="ARBA00022723"/>
    </source>
</evidence>
<keyword evidence="12" id="KW-1185">Reference proteome</keyword>
<dbReference type="Pfam" id="PF00365">
    <property type="entry name" value="PFK"/>
    <property type="match status" value="1"/>
</dbReference>
<reference evidence="11" key="1">
    <citation type="journal article" date="2023" name="Nat. Commun.">
        <title>Diploid and tetraploid genomes of Acorus and the evolution of monocots.</title>
        <authorList>
            <person name="Ma L."/>
            <person name="Liu K.W."/>
            <person name="Li Z."/>
            <person name="Hsiao Y.Y."/>
            <person name="Qi Y."/>
            <person name="Fu T."/>
            <person name="Tang G.D."/>
            <person name="Zhang D."/>
            <person name="Sun W.H."/>
            <person name="Liu D.K."/>
            <person name="Li Y."/>
            <person name="Chen G.Z."/>
            <person name="Liu X.D."/>
            <person name="Liao X.Y."/>
            <person name="Jiang Y.T."/>
            <person name="Yu X."/>
            <person name="Hao Y."/>
            <person name="Huang J."/>
            <person name="Zhao X.W."/>
            <person name="Ke S."/>
            <person name="Chen Y.Y."/>
            <person name="Wu W.L."/>
            <person name="Hsu J.L."/>
            <person name="Lin Y.F."/>
            <person name="Huang M.D."/>
            <person name="Li C.Y."/>
            <person name="Huang L."/>
            <person name="Wang Z.W."/>
            <person name="Zhao X."/>
            <person name="Zhong W.Y."/>
            <person name="Peng D.H."/>
            <person name="Ahmad S."/>
            <person name="Lan S."/>
            <person name="Zhang J.S."/>
            <person name="Tsai W.C."/>
            <person name="Van de Peer Y."/>
            <person name="Liu Z.J."/>
        </authorList>
    </citation>
    <scope>NUCLEOTIDE SEQUENCE</scope>
    <source>
        <strain evidence="11">CP</strain>
    </source>
</reference>
<keyword evidence="8" id="KW-0324">Glycolysis</keyword>
<evidence type="ECO:0000256" key="6">
    <source>
        <dbReference type="ARBA" id="ARBA00022777"/>
    </source>
</evidence>
<evidence type="ECO:0000313" key="12">
    <source>
        <dbReference type="Proteomes" id="UP001180020"/>
    </source>
</evidence>
<dbReference type="GO" id="GO:0046872">
    <property type="term" value="F:metal ion binding"/>
    <property type="evidence" value="ECO:0007669"/>
    <property type="project" value="UniProtKB-KW"/>
</dbReference>
<evidence type="ECO:0000256" key="1">
    <source>
        <dbReference type="ARBA" id="ARBA00001946"/>
    </source>
</evidence>
<keyword evidence="5" id="KW-0479">Metal-binding</keyword>
<name>A0AAV9D935_ACOCL</name>
<dbReference type="GO" id="GO:0003872">
    <property type="term" value="F:6-phosphofructokinase activity"/>
    <property type="evidence" value="ECO:0007669"/>
    <property type="project" value="InterPro"/>
</dbReference>
<dbReference type="GO" id="GO:0047334">
    <property type="term" value="F:diphosphate-fructose-6-phosphate 1-phosphotransferase activity"/>
    <property type="evidence" value="ECO:0007669"/>
    <property type="project" value="UniProtKB-EC"/>
</dbReference>
<dbReference type="InterPro" id="IPR022953">
    <property type="entry name" value="ATP_PFK"/>
</dbReference>
<gene>
    <name evidence="11" type="primary">PFP-BETA</name>
    <name evidence="11" type="ORF">QJS10_CPB15g01739</name>
</gene>
<dbReference type="InterPro" id="IPR000023">
    <property type="entry name" value="Phosphofructokinase_dom"/>
</dbReference>
<dbReference type="InterPro" id="IPR035966">
    <property type="entry name" value="PKF_sf"/>
</dbReference>
<comment type="cofactor">
    <cofactor evidence="1">
        <name>Mg(2+)</name>
        <dbReference type="ChEBI" id="CHEBI:18420"/>
    </cofactor>
</comment>
<feature type="domain" description="Phosphofructokinase" evidence="10">
    <location>
        <begin position="92"/>
        <end position="299"/>
    </location>
</feature>
<evidence type="ECO:0000256" key="2">
    <source>
        <dbReference type="ARBA" id="ARBA00003138"/>
    </source>
</evidence>
<dbReference type="GO" id="GO:0015979">
    <property type="term" value="P:photosynthesis"/>
    <property type="evidence" value="ECO:0007669"/>
    <property type="project" value="TreeGrafter"/>
</dbReference>
<keyword evidence="7" id="KW-0460">Magnesium</keyword>
<evidence type="ECO:0000256" key="3">
    <source>
        <dbReference type="ARBA" id="ARBA00022490"/>
    </source>
</evidence>
<organism evidence="11 12">
    <name type="scientific">Acorus calamus</name>
    <name type="common">Sweet flag</name>
    <dbReference type="NCBI Taxonomy" id="4465"/>
    <lineage>
        <taxon>Eukaryota</taxon>
        <taxon>Viridiplantae</taxon>
        <taxon>Streptophyta</taxon>
        <taxon>Embryophyta</taxon>
        <taxon>Tracheophyta</taxon>
        <taxon>Spermatophyta</taxon>
        <taxon>Magnoliopsida</taxon>
        <taxon>Liliopsida</taxon>
        <taxon>Acoraceae</taxon>
        <taxon>Acorus</taxon>
    </lineage>
</organism>
<protein>
    <submittedName>
        <fullName evidence="11">Pyrophosphate--fructose 6-phosphate 1-phosphotransferase subunit beta</fullName>
    </submittedName>
</protein>
<dbReference type="SUPFAM" id="SSF53784">
    <property type="entry name" value="Phosphofructokinase"/>
    <property type="match status" value="2"/>
</dbReference>
<accession>A0AAV9D935</accession>
<reference evidence="11" key="2">
    <citation type="submission" date="2023-06" db="EMBL/GenBank/DDBJ databases">
        <authorList>
            <person name="Ma L."/>
            <person name="Liu K.-W."/>
            <person name="Li Z."/>
            <person name="Hsiao Y.-Y."/>
            <person name="Qi Y."/>
            <person name="Fu T."/>
            <person name="Tang G."/>
            <person name="Zhang D."/>
            <person name="Sun W.-H."/>
            <person name="Liu D.-K."/>
            <person name="Li Y."/>
            <person name="Chen G.-Z."/>
            <person name="Liu X.-D."/>
            <person name="Liao X.-Y."/>
            <person name="Jiang Y.-T."/>
            <person name="Yu X."/>
            <person name="Hao Y."/>
            <person name="Huang J."/>
            <person name="Zhao X.-W."/>
            <person name="Ke S."/>
            <person name="Chen Y.-Y."/>
            <person name="Wu W.-L."/>
            <person name="Hsu J.-L."/>
            <person name="Lin Y.-F."/>
            <person name="Huang M.-D."/>
            <person name="Li C.-Y."/>
            <person name="Huang L."/>
            <person name="Wang Z.-W."/>
            <person name="Zhao X."/>
            <person name="Zhong W.-Y."/>
            <person name="Peng D.-H."/>
            <person name="Ahmad S."/>
            <person name="Lan S."/>
            <person name="Zhang J.-S."/>
            <person name="Tsai W.-C."/>
            <person name="Van De Peer Y."/>
            <person name="Liu Z.-J."/>
        </authorList>
    </citation>
    <scope>NUCLEOTIDE SEQUENCE</scope>
    <source>
        <strain evidence="11">CP</strain>
        <tissue evidence="11">Leaves</tissue>
    </source>
</reference>
<comment type="caution">
    <text evidence="11">The sequence shown here is derived from an EMBL/GenBank/DDBJ whole genome shotgun (WGS) entry which is preliminary data.</text>
</comment>
<dbReference type="PANTHER" id="PTHR43650:SF1">
    <property type="entry name" value="PYROPHOSPHATE--FRUCTOSE 6-PHOSPHATE 1-PHOSPHOTRANSFERASE SUBUNIT BETA 2"/>
    <property type="match status" value="1"/>
</dbReference>
<evidence type="ECO:0000313" key="11">
    <source>
        <dbReference type="EMBL" id="KAK1296958.1"/>
    </source>
</evidence>
<comment type="catalytic activity">
    <reaction evidence="9">
        <text>beta-D-fructose 6-phosphate + diphosphate = beta-D-fructose 1,6-bisphosphate + phosphate + H(+)</text>
        <dbReference type="Rhea" id="RHEA:13613"/>
        <dbReference type="ChEBI" id="CHEBI:15378"/>
        <dbReference type="ChEBI" id="CHEBI:32966"/>
        <dbReference type="ChEBI" id="CHEBI:33019"/>
        <dbReference type="ChEBI" id="CHEBI:43474"/>
        <dbReference type="ChEBI" id="CHEBI:57634"/>
        <dbReference type="EC" id="2.7.1.90"/>
    </reaction>
</comment>
<evidence type="ECO:0000256" key="8">
    <source>
        <dbReference type="ARBA" id="ARBA00023152"/>
    </source>
</evidence>
<dbReference type="PANTHER" id="PTHR43650">
    <property type="entry name" value="PYROPHOSPHATE--FRUCTOSE 6-PHOSPHATE 1-PHOSPHOTRANSFERASE"/>
    <property type="match status" value="1"/>
</dbReference>
<proteinExistence type="predicted"/>
<evidence type="ECO:0000259" key="10">
    <source>
        <dbReference type="Pfam" id="PF00365"/>
    </source>
</evidence>
<dbReference type="Proteomes" id="UP001180020">
    <property type="component" value="Unassembled WGS sequence"/>
</dbReference>
<comment type="function">
    <text evidence="2">Catalyzes the phosphorylation of D-fructose 6-phosphate, the first committing step of glycolysis. Uses inorganic phosphate (PPi) as phosphoryl donor instead of ATP like common ATP-dependent phosphofructokinases (ATP-PFKs), which renders the reaction reversible, and can thus function both in glycolysis and gluconeogenesis. Consistently, PPi-PFK can replace the enzymes of both the forward (ATP-PFK) and reverse (fructose-bisphosphatase (FBPase)) reactions.</text>
</comment>
<dbReference type="EMBL" id="JAUJYO010000015">
    <property type="protein sequence ID" value="KAK1296958.1"/>
    <property type="molecule type" value="Genomic_DNA"/>
</dbReference>
<dbReference type="PRINTS" id="PR00476">
    <property type="entry name" value="PHFRCTKINASE"/>
</dbReference>
<dbReference type="GO" id="GO:0009749">
    <property type="term" value="P:response to glucose"/>
    <property type="evidence" value="ECO:0007669"/>
    <property type="project" value="TreeGrafter"/>
</dbReference>
<evidence type="ECO:0000256" key="9">
    <source>
        <dbReference type="ARBA" id="ARBA00048072"/>
    </source>
</evidence>
<sequence>MSTAAVANGGNAKAAAGRLVSIYSEVQSSRIDHPLPLPSVLRSPFKVGDGPKSSAAGNPDEIAKLFPNLFGQPSATLVPTAAPPSEMSQKVKIGVVLSGGQAPGGHNVICGMFDYLQDRAKGSTLFGFKGGPAGIMRGKYVELTADYVYPYRNQGGFDMIRSGRDKIETPEQFKQAEETALRLDLDGLVVIGGDDSNTNACLLAENFRSKNMKTRVIGCPKTIDGDLKCKEVPTSFGFDTACKIYSEMIGNVMVDARSTGKYYHFVRLMGRAASHITLECALQTHPNVTIIGEEVGNLAAPVEEWTVGGTALTSLMDVERRHGKFKPVIKKAMVELEGAPFKKFASMRDEWAIKNRYISPGPIQFSGPASNDINHTLLLELGAQA</sequence>
<keyword evidence="4" id="KW-0808">Transferase</keyword>
<keyword evidence="6" id="KW-0418">Kinase</keyword>
<keyword evidence="3" id="KW-0963">Cytoplasm</keyword>
<dbReference type="GO" id="GO:0005829">
    <property type="term" value="C:cytosol"/>
    <property type="evidence" value="ECO:0007669"/>
    <property type="project" value="TreeGrafter"/>
</dbReference>
<evidence type="ECO:0000256" key="4">
    <source>
        <dbReference type="ARBA" id="ARBA00022679"/>
    </source>
</evidence>